<dbReference type="OMA" id="VAPMIPC"/>
<dbReference type="GO" id="GO:0051591">
    <property type="term" value="P:response to cAMP"/>
    <property type="evidence" value="ECO:0007669"/>
    <property type="project" value="EnsemblProtists"/>
</dbReference>
<dbReference type="SUPFAM" id="SSF111347">
    <property type="entry name" value="Rap/Ran-GAP"/>
    <property type="match status" value="1"/>
</dbReference>
<dbReference type="GO" id="GO:0031589">
    <property type="term" value="P:cell-substrate adhesion"/>
    <property type="evidence" value="ECO:0007669"/>
    <property type="project" value="EnsemblProtists"/>
</dbReference>
<feature type="compositionally biased region" description="Low complexity" evidence="2">
    <location>
        <begin position="53"/>
        <end position="65"/>
    </location>
</feature>
<dbReference type="EMBL" id="GL883008">
    <property type="protein sequence ID" value="EGG23610.1"/>
    <property type="molecule type" value="Genomic_DNA"/>
</dbReference>
<feature type="region of interest" description="Disordered" evidence="2">
    <location>
        <begin position="416"/>
        <end position="446"/>
    </location>
</feature>
<gene>
    <name evidence="4" type="primary">rapgap1</name>
    <name evidence="4" type="ORF">DFA_05744</name>
</gene>
<protein>
    <submittedName>
        <fullName evidence="4">RapGAP/RanGAP domain-containing protein</fullName>
    </submittedName>
</protein>
<sequence>MEIMTERISVIHSVVVGCFSLPYSNNASSLLNHFQMSSKNEINTNNQSHHRSCSGSEQSSTSSKSTQRHQRRHSYTSKRVFGLSSYSNSVVSKSQFFPTKTFSSKTMNRSDVKINVIDTVTNSKLSGLQVEDEDKKAEDFQKILLDTIPIIIRGTELIEDEIETITSADTLVEKRLPCQVLIDVSKILRDYPRGMGFKCKGIPPMLHGKPKLIGFRNNMDQLGWEIISKLSILREFVENTMEIHKLYVIALSIRDCKNAFITNKSDNYLRSAESLLNPQTENGSVGSGPSSPRRTAKHVPIVMSRAPKQVIESTRDLVDSAITRKALALSKDDNSHMFREMISERFNLLNGNPKGYGMNLLQQRKTRMIGNSAEATLLSGDDSAIGLKNSPDSHGRTHHSNSIDIGYAALFTPPTAKEKAEFSPPRSPPTSPEMISKSPTGASSKRFADLMMSPRSSDRVLKHYKLLSSSPSSSASNVASYAAAQQTQQQQNQQQHLQQQLQIAADKQDVEWEKLDETIKAGWNTMVSQPRGFKCDFGSSLQKEFQPCSAYPVLYDEDDEYLYRDDFYDKEHFNYLGQSKGNGEKNLVSISAVSVPLSTGEVELLYIIRTPDRDERVRIVASNKRDSKDMIKMIKKSRQQLQNYKFKEVKEKAFTNDLLDFEKKNTVHRNFKFGVLYCRDGQTEENDMYANHEPHLSERYLQFVELLGERVELKGWPHYRGGLDIRDNMTGSHAIYRRWRDYELMFHISTMIPYKEDEQQIDRKRHLGNDIVMIVFKEGSTPFDPSICKSNFNHIFAVVEYDETLSTPENPLYRFSVSCRDEVIDFGPSFPKYHSFTPSELKEFLVIKLVNGERQTLKSPVFSQKFKRTRREFLQSYFDQYLSE</sequence>
<dbReference type="GO" id="GO:0043520">
    <property type="term" value="P:regulation of myosin II filament assembly"/>
    <property type="evidence" value="ECO:0007669"/>
    <property type="project" value="EnsemblProtists"/>
</dbReference>
<dbReference type="PANTHER" id="PTHR15711">
    <property type="entry name" value="RAP GTPASE-ACTIVATING PROTEIN"/>
    <property type="match status" value="1"/>
</dbReference>
<organism evidence="4 5">
    <name type="scientific">Cavenderia fasciculata</name>
    <name type="common">Slime mold</name>
    <name type="synonym">Dictyostelium fasciculatum</name>
    <dbReference type="NCBI Taxonomy" id="261658"/>
    <lineage>
        <taxon>Eukaryota</taxon>
        <taxon>Amoebozoa</taxon>
        <taxon>Evosea</taxon>
        <taxon>Eumycetozoa</taxon>
        <taxon>Dictyostelia</taxon>
        <taxon>Acytosteliales</taxon>
        <taxon>Cavenderiaceae</taxon>
        <taxon>Cavenderia</taxon>
    </lineage>
</organism>
<dbReference type="Gene3D" id="3.40.50.11210">
    <property type="entry name" value="Rap/Ran-GAP"/>
    <property type="match status" value="1"/>
</dbReference>
<dbReference type="GO" id="GO:0031252">
    <property type="term" value="C:cell leading edge"/>
    <property type="evidence" value="ECO:0007669"/>
    <property type="project" value="EnsemblProtists"/>
</dbReference>
<evidence type="ECO:0000256" key="2">
    <source>
        <dbReference type="SAM" id="MobiDB-lite"/>
    </source>
</evidence>
<dbReference type="PANTHER" id="PTHR15711:SF61">
    <property type="entry name" value="RAPA GUANOSINE TRIPHOSPHATASE-ACTIVATING PROTEIN 1"/>
    <property type="match status" value="1"/>
</dbReference>
<dbReference type="OrthoDB" id="2499658at2759"/>
<feature type="domain" description="Rap-GAP" evidence="3">
    <location>
        <begin position="659"/>
        <end position="877"/>
    </location>
</feature>
<evidence type="ECO:0000313" key="4">
    <source>
        <dbReference type="EMBL" id="EGG23610.1"/>
    </source>
</evidence>
<dbReference type="GO" id="GO:0005938">
    <property type="term" value="C:cell cortex"/>
    <property type="evidence" value="ECO:0007669"/>
    <property type="project" value="EnsemblProtists"/>
</dbReference>
<feature type="region of interest" description="Disordered" evidence="2">
    <location>
        <begin position="43"/>
        <end position="75"/>
    </location>
</feature>
<name>F4PMG3_CACFS</name>
<dbReference type="AlphaFoldDB" id="F4PMG3"/>
<keyword evidence="5" id="KW-1185">Reference proteome</keyword>
<evidence type="ECO:0000259" key="3">
    <source>
        <dbReference type="PROSITE" id="PS50085"/>
    </source>
</evidence>
<dbReference type="InterPro" id="IPR035974">
    <property type="entry name" value="Rap/Ran-GAP_sf"/>
</dbReference>
<dbReference type="InterPro" id="IPR000331">
    <property type="entry name" value="Rap/Ran_GAP_dom"/>
</dbReference>
<proteinExistence type="predicted"/>
<dbReference type="Proteomes" id="UP000007797">
    <property type="component" value="Unassembled WGS sequence"/>
</dbReference>
<dbReference type="GO" id="GO:0007163">
    <property type="term" value="P:establishment or maintenance of cell polarity"/>
    <property type="evidence" value="ECO:0007669"/>
    <property type="project" value="EnsemblProtists"/>
</dbReference>
<dbReference type="STRING" id="1054147.F4PMG3"/>
<dbReference type="Pfam" id="PF02145">
    <property type="entry name" value="Rap_GAP"/>
    <property type="match status" value="1"/>
</dbReference>
<evidence type="ECO:0000313" key="5">
    <source>
        <dbReference type="Proteomes" id="UP000007797"/>
    </source>
</evidence>
<keyword evidence="1" id="KW-0343">GTPase activation</keyword>
<feature type="compositionally biased region" description="Basic residues" evidence="2">
    <location>
        <begin position="66"/>
        <end position="75"/>
    </location>
</feature>
<dbReference type="PROSITE" id="PS51257">
    <property type="entry name" value="PROKAR_LIPOPROTEIN"/>
    <property type="match status" value="1"/>
</dbReference>
<dbReference type="PROSITE" id="PS50085">
    <property type="entry name" value="RAPGAP"/>
    <property type="match status" value="1"/>
</dbReference>
<dbReference type="KEGG" id="dfa:DFA_05744"/>
<dbReference type="GO" id="GO:0005096">
    <property type="term" value="F:GTPase activator activity"/>
    <property type="evidence" value="ECO:0007669"/>
    <property type="project" value="UniProtKB-KW"/>
</dbReference>
<dbReference type="GO" id="GO:0051056">
    <property type="term" value="P:regulation of small GTPase mediated signal transduction"/>
    <property type="evidence" value="ECO:0007669"/>
    <property type="project" value="InterPro"/>
</dbReference>
<dbReference type="RefSeq" id="XP_004361461.1">
    <property type="nucleotide sequence ID" value="XM_004361404.1"/>
</dbReference>
<evidence type="ECO:0000256" key="1">
    <source>
        <dbReference type="ARBA" id="ARBA00022468"/>
    </source>
</evidence>
<reference evidence="5" key="1">
    <citation type="journal article" date="2011" name="Genome Res.">
        <title>Phylogeny-wide analysis of social amoeba genomes highlights ancient origins for complex intercellular communication.</title>
        <authorList>
            <person name="Heidel A.J."/>
            <person name="Lawal H.M."/>
            <person name="Felder M."/>
            <person name="Schilde C."/>
            <person name="Helps N.R."/>
            <person name="Tunggal B."/>
            <person name="Rivero F."/>
            <person name="John U."/>
            <person name="Schleicher M."/>
            <person name="Eichinger L."/>
            <person name="Platzer M."/>
            <person name="Noegel A.A."/>
            <person name="Schaap P."/>
            <person name="Gloeckner G."/>
        </authorList>
    </citation>
    <scope>NUCLEOTIDE SEQUENCE [LARGE SCALE GENOMIC DNA]</scope>
    <source>
        <strain evidence="5">SH3</strain>
    </source>
</reference>
<accession>F4PMG3</accession>
<dbReference type="GO" id="GO:0030837">
    <property type="term" value="P:negative regulation of actin filament polymerization"/>
    <property type="evidence" value="ECO:0007669"/>
    <property type="project" value="EnsemblProtists"/>
</dbReference>
<dbReference type="GeneID" id="14875804"/>
<dbReference type="InterPro" id="IPR050989">
    <property type="entry name" value="Rap1_Ran_GAP"/>
</dbReference>